<dbReference type="CDD" id="cd08071">
    <property type="entry name" value="MPN_DUF2466"/>
    <property type="match status" value="1"/>
</dbReference>
<reference evidence="8 9" key="1">
    <citation type="submission" date="2018-10" db="EMBL/GenBank/DDBJ databases">
        <title>Butyricimonas faecalis sp. nov., isolated from human faeces and emended description of the genus Butyricimonas.</title>
        <authorList>
            <person name="Le Roy T."/>
            <person name="Van der Smissen P."/>
            <person name="Paquot A."/>
            <person name="Delzenne N."/>
            <person name="Muccioli G."/>
            <person name="Collet J.-F."/>
            <person name="Cani P.D."/>
        </authorList>
    </citation>
    <scope>NUCLEOTIDE SEQUENCE [LARGE SCALE GENOMIC DNA]</scope>
    <source>
        <strain evidence="8 9">H184</strain>
    </source>
</reference>
<protein>
    <submittedName>
        <fullName evidence="8">DNA repair protein RadC</fullName>
    </submittedName>
</protein>
<sequence>MAENYIPISSWAEDDKPREKMLSKGVATLSTNELLAILIRSGCGGESALDLSRRILLDLSNDLNTLARLSVLDFTNRYKGVGMAKAASIVAAMELGRRRALSAVREEPSVATSRDLYDYLQPLIGDLDHEEFWVVALSSACRIKSCDRLFSGGIESTIIDIRMIFRRVLESKACSIVIAHNHPSGNNRPSSHDITLTKKVQEAGRVLDIMILDHIIVCPDRYYSFADNGML</sequence>
<evidence type="ECO:0000313" key="8">
    <source>
        <dbReference type="EMBL" id="AZS30730.1"/>
    </source>
</evidence>
<keyword evidence="4" id="KW-0862">Zinc</keyword>
<dbReference type="RefSeq" id="WP_106481371.1">
    <property type="nucleotide sequence ID" value="NZ_CP032819.1"/>
</dbReference>
<keyword evidence="1" id="KW-0645">Protease</keyword>
<dbReference type="InterPro" id="IPR025657">
    <property type="entry name" value="RadC_JAB"/>
</dbReference>
<dbReference type="PROSITE" id="PS01302">
    <property type="entry name" value="UPF0758"/>
    <property type="match status" value="1"/>
</dbReference>
<gene>
    <name evidence="8" type="primary">radC</name>
    <name evidence="8" type="ORF">D8S85_15030</name>
</gene>
<dbReference type="KEGG" id="buy:D8S85_15030"/>
<comment type="similarity">
    <text evidence="6">Belongs to the UPF0758 family.</text>
</comment>
<keyword evidence="9" id="KW-1185">Reference proteome</keyword>
<dbReference type="Pfam" id="PF20582">
    <property type="entry name" value="UPF0758_N"/>
    <property type="match status" value="1"/>
</dbReference>
<dbReference type="SUPFAM" id="SSF102712">
    <property type="entry name" value="JAB1/MPN domain"/>
    <property type="match status" value="1"/>
</dbReference>
<evidence type="ECO:0000313" key="9">
    <source>
        <dbReference type="Proteomes" id="UP000270673"/>
    </source>
</evidence>
<dbReference type="PANTHER" id="PTHR30471">
    <property type="entry name" value="DNA REPAIR PROTEIN RADC"/>
    <property type="match status" value="1"/>
</dbReference>
<evidence type="ECO:0000256" key="6">
    <source>
        <dbReference type="RuleBase" id="RU003797"/>
    </source>
</evidence>
<proteinExistence type="inferred from homology"/>
<evidence type="ECO:0000256" key="1">
    <source>
        <dbReference type="ARBA" id="ARBA00022670"/>
    </source>
</evidence>
<evidence type="ECO:0000256" key="5">
    <source>
        <dbReference type="ARBA" id="ARBA00023049"/>
    </source>
</evidence>
<dbReference type="AlphaFoldDB" id="A0A3Q9IPK0"/>
<dbReference type="InterPro" id="IPR046778">
    <property type="entry name" value="UPF0758_N"/>
</dbReference>
<keyword evidence="5" id="KW-0482">Metalloprotease</keyword>
<evidence type="ECO:0000259" key="7">
    <source>
        <dbReference type="PROSITE" id="PS50249"/>
    </source>
</evidence>
<dbReference type="Pfam" id="PF04002">
    <property type="entry name" value="RadC"/>
    <property type="match status" value="1"/>
</dbReference>
<dbReference type="Proteomes" id="UP000270673">
    <property type="component" value="Chromosome"/>
</dbReference>
<evidence type="ECO:0000256" key="4">
    <source>
        <dbReference type="ARBA" id="ARBA00022833"/>
    </source>
</evidence>
<dbReference type="NCBIfam" id="NF000642">
    <property type="entry name" value="PRK00024.1"/>
    <property type="match status" value="1"/>
</dbReference>
<evidence type="ECO:0000256" key="3">
    <source>
        <dbReference type="ARBA" id="ARBA00022801"/>
    </source>
</evidence>
<dbReference type="InterPro" id="IPR020891">
    <property type="entry name" value="UPF0758_CS"/>
</dbReference>
<dbReference type="GO" id="GO:0008237">
    <property type="term" value="F:metallopeptidase activity"/>
    <property type="evidence" value="ECO:0007669"/>
    <property type="project" value="UniProtKB-KW"/>
</dbReference>
<name>A0A3Q9IPK0_9BACT</name>
<dbReference type="PANTHER" id="PTHR30471:SF3">
    <property type="entry name" value="UPF0758 PROTEIN YEES-RELATED"/>
    <property type="match status" value="1"/>
</dbReference>
<dbReference type="InterPro" id="IPR001405">
    <property type="entry name" value="UPF0758"/>
</dbReference>
<accession>A0A3Q9IPK0</accession>
<dbReference type="InterPro" id="IPR037518">
    <property type="entry name" value="MPN"/>
</dbReference>
<evidence type="ECO:0000256" key="2">
    <source>
        <dbReference type="ARBA" id="ARBA00022723"/>
    </source>
</evidence>
<keyword evidence="3" id="KW-0378">Hydrolase</keyword>
<dbReference type="PROSITE" id="PS50249">
    <property type="entry name" value="MPN"/>
    <property type="match status" value="1"/>
</dbReference>
<dbReference type="Gene3D" id="3.40.140.10">
    <property type="entry name" value="Cytidine Deaminase, domain 2"/>
    <property type="match status" value="1"/>
</dbReference>
<dbReference type="OrthoDB" id="9804482at2"/>
<dbReference type="GO" id="GO:0046872">
    <property type="term" value="F:metal ion binding"/>
    <property type="evidence" value="ECO:0007669"/>
    <property type="project" value="UniProtKB-KW"/>
</dbReference>
<dbReference type="EMBL" id="CP032819">
    <property type="protein sequence ID" value="AZS30730.1"/>
    <property type="molecule type" value="Genomic_DNA"/>
</dbReference>
<organism evidence="8 9">
    <name type="scientific">Butyricimonas faecalis</name>
    <dbReference type="NCBI Taxonomy" id="2093856"/>
    <lineage>
        <taxon>Bacteria</taxon>
        <taxon>Pseudomonadati</taxon>
        <taxon>Bacteroidota</taxon>
        <taxon>Bacteroidia</taxon>
        <taxon>Bacteroidales</taxon>
        <taxon>Odoribacteraceae</taxon>
        <taxon>Butyricimonas</taxon>
    </lineage>
</organism>
<dbReference type="GO" id="GO:0006508">
    <property type="term" value="P:proteolysis"/>
    <property type="evidence" value="ECO:0007669"/>
    <property type="project" value="UniProtKB-KW"/>
</dbReference>
<dbReference type="NCBIfam" id="TIGR00608">
    <property type="entry name" value="radc"/>
    <property type="match status" value="1"/>
</dbReference>
<feature type="domain" description="MPN" evidence="7">
    <location>
        <begin position="109"/>
        <end position="231"/>
    </location>
</feature>
<keyword evidence="2" id="KW-0479">Metal-binding</keyword>